<reference evidence="3 4" key="1">
    <citation type="submission" date="2020-08" db="EMBL/GenBank/DDBJ databases">
        <title>Plant Genome Project.</title>
        <authorList>
            <person name="Zhang R.-G."/>
        </authorList>
    </citation>
    <scope>NUCLEOTIDE SEQUENCE [LARGE SCALE GENOMIC DNA]</scope>
    <source>
        <tissue evidence="3">Rhizome</tissue>
    </source>
</reference>
<feature type="region of interest" description="Disordered" evidence="1">
    <location>
        <begin position="419"/>
        <end position="442"/>
    </location>
</feature>
<dbReference type="PANTHER" id="PTHR34199">
    <property type="entry name" value="NUMOD3 MOTIF FAMILY PROTEIN, EXPRESSED"/>
    <property type="match status" value="1"/>
</dbReference>
<dbReference type="AlphaFoldDB" id="A0A8J5G4L9"/>
<evidence type="ECO:0000313" key="4">
    <source>
        <dbReference type="Proteomes" id="UP000734854"/>
    </source>
</evidence>
<comment type="caution">
    <text evidence="3">The sequence shown here is derived from an EMBL/GenBank/DDBJ whole genome shotgun (WGS) entry which is preliminary data.</text>
</comment>
<feature type="signal peptide" evidence="2">
    <location>
        <begin position="1"/>
        <end position="17"/>
    </location>
</feature>
<proteinExistence type="predicted"/>
<name>A0A8J5G4L9_ZINOF</name>
<accession>A0A8J5G4L9</accession>
<keyword evidence="2" id="KW-0732">Signal</keyword>
<evidence type="ECO:0000256" key="1">
    <source>
        <dbReference type="SAM" id="MobiDB-lite"/>
    </source>
</evidence>
<protein>
    <submittedName>
        <fullName evidence="3">Uncharacterized protein</fullName>
    </submittedName>
</protein>
<evidence type="ECO:0000256" key="2">
    <source>
        <dbReference type="SAM" id="SignalP"/>
    </source>
</evidence>
<dbReference type="PANTHER" id="PTHR34199:SF4">
    <property type="entry name" value="ARM REPEAT SUPERFAMILY PROTEIN"/>
    <property type="match status" value="1"/>
</dbReference>
<keyword evidence="4" id="KW-1185">Reference proteome</keyword>
<organism evidence="3 4">
    <name type="scientific">Zingiber officinale</name>
    <name type="common">Ginger</name>
    <name type="synonym">Amomum zingiber</name>
    <dbReference type="NCBI Taxonomy" id="94328"/>
    <lineage>
        <taxon>Eukaryota</taxon>
        <taxon>Viridiplantae</taxon>
        <taxon>Streptophyta</taxon>
        <taxon>Embryophyta</taxon>
        <taxon>Tracheophyta</taxon>
        <taxon>Spermatophyta</taxon>
        <taxon>Magnoliopsida</taxon>
        <taxon>Liliopsida</taxon>
        <taxon>Zingiberales</taxon>
        <taxon>Zingiberaceae</taxon>
        <taxon>Zingiber</taxon>
    </lineage>
</organism>
<feature type="chain" id="PRO_5035180217" evidence="2">
    <location>
        <begin position="18"/>
        <end position="442"/>
    </location>
</feature>
<evidence type="ECO:0000313" key="3">
    <source>
        <dbReference type="EMBL" id="KAG6500943.1"/>
    </source>
</evidence>
<gene>
    <name evidence="3" type="ORF">ZIOFF_040805</name>
</gene>
<sequence length="442" mass="49141">MVCVVYLGFILSHYVAMFQNLVPYEQVLCHQIYSLLMTLLRTNVEVGLCWDPFLLSDLVENISVKNSANPFICKEVTGAYSAQNKEINISLPAIGLLWSATDFIAKGLGETSDITSIAEQNNYYGICEDVQDIRTTEANEPVPMKKLIDYKSLLFSVFTILGILQQMSGLSVARGTAILVARPSMALPRLTWALPRPARHTCWSRPDTEMFPSYTSSSASNVKQEILLGLGDLYTQAHMMFNVDMYLQLLGILHLAIRSSRNSSNVEREAYPDAYGDIATSHLNQIVWRKLLPVIVKLNLEASPTETFSVSAEVFHGLGRSVYPDAYGDIATSHLNQIVWRKLLPVIVKLNLEASPTETFSVSAEVFHGLGRCLNSVIKKVSEASQRFRNHARFTEALRHFYDLQGLPRHRNASVIPYGSPRHHNASTGATEGASGHSASMM</sequence>
<dbReference type="EMBL" id="JACMSC010000011">
    <property type="protein sequence ID" value="KAG6500943.1"/>
    <property type="molecule type" value="Genomic_DNA"/>
</dbReference>
<dbReference type="Proteomes" id="UP000734854">
    <property type="component" value="Unassembled WGS sequence"/>
</dbReference>